<accession>A0A6G0YMJ9</accession>
<protein>
    <submittedName>
        <fullName evidence="2">Lactoperoxidase isoform X1</fullName>
    </submittedName>
</protein>
<organism evidence="2 3">
    <name type="scientific">Aphis craccivora</name>
    <name type="common">Cowpea aphid</name>
    <dbReference type="NCBI Taxonomy" id="307492"/>
    <lineage>
        <taxon>Eukaryota</taxon>
        <taxon>Metazoa</taxon>
        <taxon>Ecdysozoa</taxon>
        <taxon>Arthropoda</taxon>
        <taxon>Hexapoda</taxon>
        <taxon>Insecta</taxon>
        <taxon>Pterygota</taxon>
        <taxon>Neoptera</taxon>
        <taxon>Paraneoptera</taxon>
        <taxon>Hemiptera</taxon>
        <taxon>Sternorrhyncha</taxon>
        <taxon>Aphidomorpha</taxon>
        <taxon>Aphidoidea</taxon>
        <taxon>Aphididae</taxon>
        <taxon>Aphidini</taxon>
        <taxon>Aphis</taxon>
        <taxon>Aphis</taxon>
    </lineage>
</organism>
<dbReference type="EMBL" id="VUJU01003300">
    <property type="protein sequence ID" value="KAF0758443.1"/>
    <property type="molecule type" value="Genomic_DNA"/>
</dbReference>
<evidence type="ECO:0000256" key="1">
    <source>
        <dbReference type="SAM" id="MobiDB-lite"/>
    </source>
</evidence>
<keyword evidence="2" id="KW-0560">Oxidoreductase</keyword>
<name>A0A6G0YMJ9_APHCR</name>
<feature type="non-terminal residue" evidence="2">
    <location>
        <position position="377"/>
    </location>
</feature>
<feature type="compositionally biased region" description="Acidic residues" evidence="1">
    <location>
        <begin position="242"/>
        <end position="264"/>
    </location>
</feature>
<dbReference type="OrthoDB" id="823504at2759"/>
<evidence type="ECO:0000313" key="2">
    <source>
        <dbReference type="EMBL" id="KAF0758443.1"/>
    </source>
</evidence>
<dbReference type="GO" id="GO:0004601">
    <property type="term" value="F:peroxidase activity"/>
    <property type="evidence" value="ECO:0007669"/>
    <property type="project" value="UniProtKB-KW"/>
</dbReference>
<comment type="caution">
    <text evidence="2">The sequence shown here is derived from an EMBL/GenBank/DDBJ whole genome shotgun (WGS) entry which is preliminary data.</text>
</comment>
<evidence type="ECO:0000313" key="3">
    <source>
        <dbReference type="Proteomes" id="UP000478052"/>
    </source>
</evidence>
<reference evidence="2 3" key="1">
    <citation type="submission" date="2019-08" db="EMBL/GenBank/DDBJ databases">
        <title>Whole genome of Aphis craccivora.</title>
        <authorList>
            <person name="Voronova N.V."/>
            <person name="Shulinski R.S."/>
            <person name="Bandarenka Y.V."/>
            <person name="Zhorov D.G."/>
            <person name="Warner D."/>
        </authorList>
    </citation>
    <scope>NUCLEOTIDE SEQUENCE [LARGE SCALE GENOMIC DNA]</scope>
    <source>
        <strain evidence="2">180601</strain>
        <tissue evidence="2">Whole Body</tissue>
    </source>
</reference>
<keyword evidence="3" id="KW-1185">Reference proteome</keyword>
<dbReference type="Proteomes" id="UP000478052">
    <property type="component" value="Unassembled WGS sequence"/>
</dbReference>
<gene>
    <name evidence="2" type="ORF">FWK35_00032517</name>
</gene>
<sequence>MCCCLIVSRLSDTQSRERCRELNEKISDGTGFEPVSHEVGAPSRSHHFNLHILHLGQSSIMYELGKDVGSGAVSLILMAVILGTSYYVDRSQGDSIVIQPSQTATVDTLLQLRWPLQTDEGITATSIIQRTIVINATGDDLMSVVEGGYKSLKAKEDLEKNFPTIDGGTPSYRHQQVMKSGPESIRIARNGYVENIATEKLRSALRRQTTPWHPHAHQPCSTQPLPMAHARPPPGQFSLPETADDDDDDDDNDDDDHDDNDYDDDNKWKKEQAEDLLQPDMVFWGRSLGTLFKKMPFKLKDEEIADILSGDTSDIEEFYEDDINLDNLDELLMNVNDVYEDINDVNDMTEIDDIDEIVPVNNVETENLQEIIHEVAN</sequence>
<proteinExistence type="predicted"/>
<dbReference type="AlphaFoldDB" id="A0A6G0YMJ9"/>
<keyword evidence="2" id="KW-0575">Peroxidase</keyword>
<feature type="region of interest" description="Disordered" evidence="1">
    <location>
        <begin position="208"/>
        <end position="267"/>
    </location>
</feature>